<dbReference type="Proteomes" id="UP000314294">
    <property type="component" value="Unassembled WGS sequence"/>
</dbReference>
<organism evidence="1 2">
    <name type="scientific">Liparis tanakae</name>
    <name type="common">Tanaka's snailfish</name>
    <dbReference type="NCBI Taxonomy" id="230148"/>
    <lineage>
        <taxon>Eukaryota</taxon>
        <taxon>Metazoa</taxon>
        <taxon>Chordata</taxon>
        <taxon>Craniata</taxon>
        <taxon>Vertebrata</taxon>
        <taxon>Euteleostomi</taxon>
        <taxon>Actinopterygii</taxon>
        <taxon>Neopterygii</taxon>
        <taxon>Teleostei</taxon>
        <taxon>Neoteleostei</taxon>
        <taxon>Acanthomorphata</taxon>
        <taxon>Eupercaria</taxon>
        <taxon>Perciformes</taxon>
        <taxon>Cottioidei</taxon>
        <taxon>Cottales</taxon>
        <taxon>Liparidae</taxon>
        <taxon>Liparis</taxon>
    </lineage>
</organism>
<evidence type="ECO:0000313" key="2">
    <source>
        <dbReference type="Proteomes" id="UP000314294"/>
    </source>
</evidence>
<dbReference type="EMBL" id="SRLO01000055">
    <property type="protein sequence ID" value="TNN80327.1"/>
    <property type="molecule type" value="Genomic_DNA"/>
</dbReference>
<name>A0A4Z2IRE4_9TELE</name>
<keyword evidence="2" id="KW-1185">Reference proteome</keyword>
<sequence>MLSAGIEYEGAGLPSALTGSAHTEWRQEFHIMCVSLEDGEFDLFQLKRRRALSARTGCPSCFDVTQHWLQRAQETGAVI</sequence>
<dbReference type="AlphaFoldDB" id="A0A4Z2IRE4"/>
<protein>
    <submittedName>
        <fullName evidence="1">Uncharacterized protein</fullName>
    </submittedName>
</protein>
<gene>
    <name evidence="1" type="ORF">EYF80_009351</name>
</gene>
<comment type="caution">
    <text evidence="1">The sequence shown here is derived from an EMBL/GenBank/DDBJ whole genome shotgun (WGS) entry which is preliminary data.</text>
</comment>
<evidence type="ECO:0000313" key="1">
    <source>
        <dbReference type="EMBL" id="TNN80327.1"/>
    </source>
</evidence>
<reference evidence="1 2" key="1">
    <citation type="submission" date="2019-03" db="EMBL/GenBank/DDBJ databases">
        <title>First draft genome of Liparis tanakae, snailfish: a comprehensive survey of snailfish specific genes.</title>
        <authorList>
            <person name="Kim W."/>
            <person name="Song I."/>
            <person name="Jeong J.-H."/>
            <person name="Kim D."/>
            <person name="Kim S."/>
            <person name="Ryu S."/>
            <person name="Song J.Y."/>
            <person name="Lee S.K."/>
        </authorList>
    </citation>
    <scope>NUCLEOTIDE SEQUENCE [LARGE SCALE GENOMIC DNA]</scope>
    <source>
        <tissue evidence="1">Muscle</tissue>
    </source>
</reference>
<accession>A0A4Z2IRE4</accession>
<proteinExistence type="predicted"/>